<dbReference type="InterPro" id="IPR001173">
    <property type="entry name" value="Glyco_trans_2-like"/>
</dbReference>
<dbReference type="RefSeq" id="WP_319960696.1">
    <property type="nucleotide sequence ID" value="NZ_JAXARY010000003.1"/>
</dbReference>
<evidence type="ECO:0000313" key="2">
    <source>
        <dbReference type="EMBL" id="MDX8126529.1"/>
    </source>
</evidence>
<keyword evidence="2" id="KW-0328">Glycosyltransferase</keyword>
<dbReference type="SUPFAM" id="SSF53448">
    <property type="entry name" value="Nucleotide-diphospho-sugar transferases"/>
    <property type="match status" value="1"/>
</dbReference>
<organism evidence="2 3">
    <name type="scientific">Methylomonas defluvii</name>
    <dbReference type="NCBI Taxonomy" id="3045149"/>
    <lineage>
        <taxon>Bacteria</taxon>
        <taxon>Pseudomonadati</taxon>
        <taxon>Pseudomonadota</taxon>
        <taxon>Gammaproteobacteria</taxon>
        <taxon>Methylococcales</taxon>
        <taxon>Methylococcaceae</taxon>
        <taxon>Methylomonas</taxon>
    </lineage>
</organism>
<evidence type="ECO:0000313" key="3">
    <source>
        <dbReference type="Proteomes" id="UP001284537"/>
    </source>
</evidence>
<comment type="caution">
    <text evidence="2">The sequence shown here is derived from an EMBL/GenBank/DDBJ whole genome shotgun (WGS) entry which is preliminary data.</text>
</comment>
<dbReference type="EC" id="2.4.-.-" evidence="2"/>
<proteinExistence type="predicted"/>
<reference evidence="2 3" key="1">
    <citation type="submission" date="2023-11" db="EMBL/GenBank/DDBJ databases">
        <authorList>
            <person name="Ouyang M.-Y."/>
        </authorList>
    </citation>
    <scope>NUCLEOTIDE SEQUENCE [LARGE SCALE GENOMIC DNA]</scope>
    <source>
        <strain evidence="2 3">OY6</strain>
    </source>
</reference>
<dbReference type="Pfam" id="PF00535">
    <property type="entry name" value="Glycos_transf_2"/>
    <property type="match status" value="1"/>
</dbReference>
<dbReference type="Gene3D" id="3.90.550.10">
    <property type="entry name" value="Spore Coat Polysaccharide Biosynthesis Protein SpsA, Chain A"/>
    <property type="match status" value="1"/>
</dbReference>
<dbReference type="EMBL" id="JAXARY010000003">
    <property type="protein sequence ID" value="MDX8126529.1"/>
    <property type="molecule type" value="Genomic_DNA"/>
</dbReference>
<keyword evidence="2" id="KW-0808">Transferase</keyword>
<feature type="domain" description="Glycosyltransferase 2-like" evidence="1">
    <location>
        <begin position="8"/>
        <end position="113"/>
    </location>
</feature>
<sequence length="303" mass="35178">MTPITAPILIFTYDRPAHTRRTVESLQKNLLAEYSEVFFYADGAKSENDRHAVDEVRHYIKSIKGFKKISIIERTRNYGLSANIIDGVSEILSKHPNIIVLEDDIVTGPYFLKFMNESLSRFESNDQIWHISGWSHPILPDGLADCYFWRGMDCWGWATWADRWAHFEKKPHLLKSTWSRDKIFRFNIDGADNLWRQVEDNISNNINTWAIFWYATIFDRNGLCLSPTVSLVNNIGFDGSGENCGVSADFHVNLSKNQVNSWPICIEESTIALKRIKQFYLLKKIYSPIKLATKLFQKFRVIK</sequence>
<keyword evidence="3" id="KW-1185">Reference proteome</keyword>
<evidence type="ECO:0000259" key="1">
    <source>
        <dbReference type="Pfam" id="PF00535"/>
    </source>
</evidence>
<gene>
    <name evidence="2" type="ORF">QLH52_04500</name>
</gene>
<name>A0ABU4UAQ8_9GAMM</name>
<dbReference type="InterPro" id="IPR029044">
    <property type="entry name" value="Nucleotide-diphossugar_trans"/>
</dbReference>
<protein>
    <submittedName>
        <fullName evidence="2">Glycosyltransferase</fullName>
        <ecNumber evidence="2">2.4.-.-</ecNumber>
    </submittedName>
</protein>
<dbReference type="Proteomes" id="UP001284537">
    <property type="component" value="Unassembled WGS sequence"/>
</dbReference>
<accession>A0ABU4UAQ8</accession>
<dbReference type="GO" id="GO:0016757">
    <property type="term" value="F:glycosyltransferase activity"/>
    <property type="evidence" value="ECO:0007669"/>
    <property type="project" value="UniProtKB-KW"/>
</dbReference>